<dbReference type="GO" id="GO:0019888">
    <property type="term" value="F:protein phosphatase regulator activity"/>
    <property type="evidence" value="ECO:0007669"/>
    <property type="project" value="UniProtKB-UniRule"/>
</dbReference>
<keyword evidence="3" id="KW-0963">Cytoplasm</keyword>
<dbReference type="Proteomes" id="UP001279734">
    <property type="component" value="Unassembled WGS sequence"/>
</dbReference>
<dbReference type="FunFam" id="1.25.10.10:FF:000041">
    <property type="entry name" value="Serine/threonine protein phosphatase 2A regulatory subunit"/>
    <property type="match status" value="1"/>
</dbReference>
<evidence type="ECO:0000256" key="1">
    <source>
        <dbReference type="ARBA" id="ARBA00004496"/>
    </source>
</evidence>
<dbReference type="PANTHER" id="PTHR10257">
    <property type="entry name" value="SERINE/THREONINE PROTEIN PHOSPHATASE 2A PP2A REGULATORY SUBUNIT B"/>
    <property type="match status" value="1"/>
</dbReference>
<proteinExistence type="inferred from homology"/>
<evidence type="ECO:0000313" key="6">
    <source>
        <dbReference type="EMBL" id="GMH31091.1"/>
    </source>
</evidence>
<dbReference type="SUPFAM" id="SSF48371">
    <property type="entry name" value="ARM repeat"/>
    <property type="match status" value="1"/>
</dbReference>
<evidence type="ECO:0000256" key="3">
    <source>
        <dbReference type="ARBA" id="ARBA00022490"/>
    </source>
</evidence>
<evidence type="ECO:0000256" key="5">
    <source>
        <dbReference type="SAM" id="MobiDB-lite"/>
    </source>
</evidence>
<protein>
    <recommendedName>
        <fullName evidence="4">Serine/threonine protein phosphatase 2A regulatory subunit</fullName>
    </recommendedName>
</protein>
<dbReference type="Pfam" id="PF01603">
    <property type="entry name" value="B56"/>
    <property type="match status" value="1"/>
</dbReference>
<organism evidence="6 7">
    <name type="scientific">Nepenthes gracilis</name>
    <name type="common">Slender pitcher plant</name>
    <dbReference type="NCBI Taxonomy" id="150966"/>
    <lineage>
        <taxon>Eukaryota</taxon>
        <taxon>Viridiplantae</taxon>
        <taxon>Streptophyta</taxon>
        <taxon>Embryophyta</taxon>
        <taxon>Tracheophyta</taxon>
        <taxon>Spermatophyta</taxon>
        <taxon>Magnoliopsida</taxon>
        <taxon>eudicotyledons</taxon>
        <taxon>Gunneridae</taxon>
        <taxon>Pentapetalae</taxon>
        <taxon>Caryophyllales</taxon>
        <taxon>Nepenthaceae</taxon>
        <taxon>Nepenthes</taxon>
    </lineage>
</organism>
<dbReference type="AlphaFoldDB" id="A0AAD3TL23"/>
<accession>A0AAD3TL23</accession>
<dbReference type="Gene3D" id="1.25.10.10">
    <property type="entry name" value="Leucine-rich Repeat Variant"/>
    <property type="match status" value="1"/>
</dbReference>
<feature type="region of interest" description="Disordered" evidence="5">
    <location>
        <begin position="1"/>
        <end position="36"/>
    </location>
</feature>
<dbReference type="PIRSF" id="PIRSF028043">
    <property type="entry name" value="PP2A_B56"/>
    <property type="match status" value="1"/>
</dbReference>
<reference evidence="6" key="1">
    <citation type="submission" date="2023-05" db="EMBL/GenBank/DDBJ databases">
        <title>Nepenthes gracilis genome sequencing.</title>
        <authorList>
            <person name="Fukushima K."/>
        </authorList>
    </citation>
    <scope>NUCLEOTIDE SEQUENCE</scope>
    <source>
        <strain evidence="6">SING2019-196</strain>
    </source>
</reference>
<evidence type="ECO:0000313" key="7">
    <source>
        <dbReference type="Proteomes" id="UP001279734"/>
    </source>
</evidence>
<evidence type="ECO:0000256" key="2">
    <source>
        <dbReference type="ARBA" id="ARBA00009745"/>
    </source>
</evidence>
<keyword evidence="7" id="KW-1185">Reference proteome</keyword>
<comment type="similarity">
    <text evidence="2">Belongs to the phosphatase 2A regulatory subunit B56 family.</text>
</comment>
<dbReference type="GO" id="GO:0005737">
    <property type="term" value="C:cytoplasm"/>
    <property type="evidence" value="ECO:0007669"/>
    <property type="project" value="UniProtKB-SubCell"/>
</dbReference>
<comment type="subcellular location">
    <subcellularLocation>
        <location evidence="1">Cytoplasm</location>
    </subcellularLocation>
</comment>
<dbReference type="InterPro" id="IPR002554">
    <property type="entry name" value="PP2A_B56"/>
</dbReference>
<gene>
    <name evidence="6" type="ORF">Nepgr_032934</name>
</gene>
<dbReference type="GO" id="GO:0007165">
    <property type="term" value="P:signal transduction"/>
    <property type="evidence" value="ECO:0007669"/>
    <property type="project" value="InterPro"/>
</dbReference>
<comment type="function">
    <text evidence="4">The B regulatory subunit might modulate substrate selectivity and catalytic activity, and also might direct the localization of the catalytic enzyme to a particular subcellular compartment.</text>
</comment>
<comment type="caution">
    <text evidence="6">The sequence shown here is derived from an EMBL/GenBank/DDBJ whole genome shotgun (WGS) entry which is preliminary data.</text>
</comment>
<dbReference type="PANTHER" id="PTHR10257:SF60">
    <property type="entry name" value="SERINE_THREONINE PROTEIN PHOSPHATASE 2A 55 KDA REGULATORY SUBUNIT B' DELTA ISOFORM"/>
    <property type="match status" value="1"/>
</dbReference>
<dbReference type="InterPro" id="IPR016024">
    <property type="entry name" value="ARM-type_fold"/>
</dbReference>
<evidence type="ECO:0000256" key="4">
    <source>
        <dbReference type="PIRNR" id="PIRNR028043"/>
    </source>
</evidence>
<dbReference type="InterPro" id="IPR011989">
    <property type="entry name" value="ARM-like"/>
</dbReference>
<sequence length="511" mass="59000">MIKQILGRLPKKPSKSSDTHKSYSLSHPAGSRNSEVASHKLANMKHSTHHGVNSSVNSGFAHGNNFLQVDDSKAYENPGTGSYEALPSFRDAPSSEKQNLFVLKLNLCCTVFDFTDPAKNAKEKEIKRQTLLELVDYVTSANGKFTETVMQEVIKMVSANLFRSLTAQPRENKISQSYDFEEEEPLMDPAWPHLQIVYEFFLRFVASPETDTKLAKRYIDHGFILKLLDLFDSEDPREREYLKTILHRIYGKFMVHRPFIRKAINNIFYRFIFELEKFNGIAELLEVLGSIINGFALPLKEEHKLFLVRVLIPLHKPKCLPMYHQQLSYCITQFVEKDSKLADTVIRGLLKYWPITNSSKEVMFLSELEEVLEATQAPEFQRCMVPLFHRIASCLSSPHFQVAERALYLWNNDHIESLIRQNLKVILPIILPALEKNSRSHWNQVVQSLTLNVRKMLSDIDPNLFHECLLKFQEDEAKQEEVKAKQEATWKHLEEIASKPLALKCTQPVKR</sequence>
<name>A0AAD3TL23_NEPGR</name>
<dbReference type="EMBL" id="BSYO01000039">
    <property type="protein sequence ID" value="GMH31091.1"/>
    <property type="molecule type" value="Genomic_DNA"/>
</dbReference>
<dbReference type="GO" id="GO:0000159">
    <property type="term" value="C:protein phosphatase type 2A complex"/>
    <property type="evidence" value="ECO:0007669"/>
    <property type="project" value="UniProtKB-UniRule"/>
</dbReference>